<dbReference type="AlphaFoldDB" id="A0AAE0H3V9"/>
<dbReference type="Proteomes" id="UP001190700">
    <property type="component" value="Unassembled WGS sequence"/>
</dbReference>
<organism evidence="2 3">
    <name type="scientific">Cymbomonas tetramitiformis</name>
    <dbReference type="NCBI Taxonomy" id="36881"/>
    <lineage>
        <taxon>Eukaryota</taxon>
        <taxon>Viridiplantae</taxon>
        <taxon>Chlorophyta</taxon>
        <taxon>Pyramimonadophyceae</taxon>
        <taxon>Pyramimonadales</taxon>
        <taxon>Pyramimonadaceae</taxon>
        <taxon>Cymbomonas</taxon>
    </lineage>
</organism>
<keyword evidence="3" id="KW-1185">Reference proteome</keyword>
<feature type="compositionally biased region" description="Basic and acidic residues" evidence="1">
    <location>
        <begin position="58"/>
        <end position="82"/>
    </location>
</feature>
<protein>
    <submittedName>
        <fullName evidence="2">Uncharacterized protein</fullName>
    </submittedName>
</protein>
<dbReference type="EMBL" id="LGRX02000114">
    <property type="protein sequence ID" value="KAK3289524.1"/>
    <property type="molecule type" value="Genomic_DNA"/>
</dbReference>
<feature type="region of interest" description="Disordered" evidence="1">
    <location>
        <begin position="51"/>
        <end position="82"/>
    </location>
</feature>
<evidence type="ECO:0000313" key="2">
    <source>
        <dbReference type="EMBL" id="KAK3289524.1"/>
    </source>
</evidence>
<accession>A0AAE0H3V9</accession>
<evidence type="ECO:0000313" key="3">
    <source>
        <dbReference type="Proteomes" id="UP001190700"/>
    </source>
</evidence>
<gene>
    <name evidence="2" type="ORF">CYMTET_3057</name>
</gene>
<comment type="caution">
    <text evidence="2">The sequence shown here is derived from an EMBL/GenBank/DDBJ whole genome shotgun (WGS) entry which is preliminary data.</text>
</comment>
<name>A0AAE0H3V9_9CHLO</name>
<evidence type="ECO:0000256" key="1">
    <source>
        <dbReference type="SAM" id="MobiDB-lite"/>
    </source>
</evidence>
<reference evidence="2 3" key="1">
    <citation type="journal article" date="2015" name="Genome Biol. Evol.">
        <title>Comparative Genomics of a Bacterivorous Green Alga Reveals Evolutionary Causalities and Consequences of Phago-Mixotrophic Mode of Nutrition.</title>
        <authorList>
            <person name="Burns J.A."/>
            <person name="Paasch A."/>
            <person name="Narechania A."/>
            <person name="Kim E."/>
        </authorList>
    </citation>
    <scope>NUCLEOTIDE SEQUENCE [LARGE SCALE GENOMIC DNA]</scope>
    <source>
        <strain evidence="2 3">PLY_AMNH</strain>
    </source>
</reference>
<proteinExistence type="predicted"/>
<sequence>MEWAHVLSYGRQAATGTLTTLADVEGYEMNLDLEDSSLQFVDTVPERAVRAYNAQGRSKKEEQREDTRGQSGEPVKDPRNKP</sequence>